<proteinExistence type="predicted"/>
<dbReference type="GO" id="GO:0046677">
    <property type="term" value="P:response to antibiotic"/>
    <property type="evidence" value="ECO:0007669"/>
    <property type="project" value="InterPro"/>
</dbReference>
<evidence type="ECO:0000313" key="2">
    <source>
        <dbReference type="EMBL" id="WOC12475.1"/>
    </source>
</evidence>
<protein>
    <recommendedName>
        <fullName evidence="1">NTF2-like N-terminal transpeptidase domain-containing protein</fullName>
    </recommendedName>
</protein>
<dbReference type="SUPFAM" id="SSF54427">
    <property type="entry name" value="NTF2-like"/>
    <property type="match status" value="1"/>
</dbReference>
<dbReference type="PROSITE" id="PS51257">
    <property type="entry name" value="PROKAR_LIPOPROTEIN"/>
    <property type="match status" value="1"/>
</dbReference>
<gene>
    <name evidence="2" type="ORF">MP11Mi_15630</name>
</gene>
<dbReference type="Pfam" id="PF05223">
    <property type="entry name" value="MecA_N"/>
    <property type="match status" value="1"/>
</dbReference>
<reference evidence="2" key="1">
    <citation type="submission" date="2023-06" db="EMBL/GenBank/DDBJ databases">
        <title>Gordonia sp. nov. and Pseudochrobactrum sp. nov., two species isolated from the burying beetle Nicrophorus vespilloides.</title>
        <authorList>
            <person name="Poehlein A."/>
            <person name="Guzman J."/>
            <person name="Daniel R."/>
            <person name="Vilcinskas A."/>
        </authorList>
    </citation>
    <scope>NUCLEOTIDE SEQUENCE</scope>
    <source>
        <strain evidence="2">MP11Mi</strain>
    </source>
</reference>
<sequence length="548" mass="56432">MVWRGCSATAAAVAAAVALTVVTGCGSGDDTGVASIVGDFAAAIEDQDVEAASRLTTAPEPAAETLGATFAGMAAKTVETTVNEPIQYSDGTASFTLKTTWTWPGQGTFKTDTSGTARELSSGWKVQWEPGLVYPDMPAASRLQKVRTDAAPAPTVDSRTGKVFMKMESVNEIVFDPKAAGRKSDAAIASLAQAIRPIAPLVTASVIGKKVDEANGRPVTAVVLRDTDMKVLASDPEKITGVTVNHTGKLVMDDRRLSSPLESGLTNYWTAVRDATAGWQVQLVTPGSKPKRLAHQQGPPANDIPTTIDQNQQLVAGDSVVEVAQSATMMTFDASTGGILAMAQNDAAARNKVAAGTSYAAGSTLDPVFGAIDRATGGKSDGADDLLYHFGLGSKFTAPGVSLPRATTTEPKVSSAGFKPTDYRASMLNMGAFGVALARASTGNTAAVAPYLIKGATTKVSGGPLGQVKPEVARDILQSMTEVAKTGDASDLTGAPGLRALVGTNGPQGPGWFVGLQGGKVLVIYCEGDKSGTAALQVAQKYFKVSNS</sequence>
<feature type="domain" description="NTF2-like N-terminal transpeptidase" evidence="1">
    <location>
        <begin position="39"/>
        <end position="138"/>
    </location>
</feature>
<evidence type="ECO:0000259" key="1">
    <source>
        <dbReference type="Pfam" id="PF05223"/>
    </source>
</evidence>
<accession>A0AA97GV76</accession>
<name>A0AA97GV76_9ACTN</name>
<dbReference type="InterPro" id="IPR007887">
    <property type="entry name" value="MecA_N"/>
</dbReference>
<dbReference type="AlphaFoldDB" id="A0AA97GV76"/>
<dbReference type="InterPro" id="IPR012338">
    <property type="entry name" value="Beta-lactam/transpept-like"/>
</dbReference>
<dbReference type="EMBL" id="CP128986">
    <property type="protein sequence ID" value="WOC12475.1"/>
    <property type="molecule type" value="Genomic_DNA"/>
</dbReference>
<organism evidence="2">
    <name type="scientific">Gordonia sp. MP11Mi</name>
    <dbReference type="NCBI Taxonomy" id="3022769"/>
    <lineage>
        <taxon>Bacteria</taxon>
        <taxon>Bacillati</taxon>
        <taxon>Actinomycetota</taxon>
        <taxon>Actinomycetes</taxon>
        <taxon>Mycobacteriales</taxon>
        <taxon>Gordoniaceae</taxon>
        <taxon>Gordonia</taxon>
    </lineage>
</organism>
<dbReference type="SUPFAM" id="SSF56601">
    <property type="entry name" value="beta-lactamase/transpeptidase-like"/>
    <property type="match status" value="1"/>
</dbReference>
<dbReference type="InterPro" id="IPR032710">
    <property type="entry name" value="NTF2-like_dom_sf"/>
</dbReference>